<evidence type="ECO:0000313" key="2">
    <source>
        <dbReference type="EMBL" id="SDX70944.1"/>
    </source>
</evidence>
<protein>
    <submittedName>
        <fullName evidence="2">Uncharacterized protein</fullName>
    </submittedName>
</protein>
<name>A0A1H3DZ46_9FLAO</name>
<evidence type="ECO:0000313" key="3">
    <source>
        <dbReference type="Proteomes" id="UP000199595"/>
    </source>
</evidence>
<dbReference type="OrthoDB" id="1446429at2"/>
<evidence type="ECO:0000256" key="1">
    <source>
        <dbReference type="SAM" id="Phobius"/>
    </source>
</evidence>
<reference evidence="2 3" key="1">
    <citation type="submission" date="2016-10" db="EMBL/GenBank/DDBJ databases">
        <authorList>
            <person name="de Groot N.N."/>
        </authorList>
    </citation>
    <scope>NUCLEOTIDE SEQUENCE [LARGE SCALE GENOMIC DNA]</scope>
    <source>
        <strain evidence="2 3">DSM 24956</strain>
    </source>
</reference>
<dbReference type="AlphaFoldDB" id="A0A1H3DZ46"/>
<feature type="transmembrane region" description="Helical" evidence="1">
    <location>
        <begin position="127"/>
        <end position="148"/>
    </location>
</feature>
<proteinExistence type="predicted"/>
<feature type="transmembrane region" description="Helical" evidence="1">
    <location>
        <begin position="7"/>
        <end position="28"/>
    </location>
</feature>
<keyword evidence="1" id="KW-0472">Membrane</keyword>
<keyword evidence="1" id="KW-1133">Transmembrane helix</keyword>
<feature type="transmembrane region" description="Helical" evidence="1">
    <location>
        <begin position="48"/>
        <end position="73"/>
    </location>
</feature>
<feature type="transmembrane region" description="Helical" evidence="1">
    <location>
        <begin position="85"/>
        <end position="107"/>
    </location>
</feature>
<gene>
    <name evidence="2" type="ORF">SAMN05444411_108100</name>
</gene>
<sequence length="156" mass="16598">MSKKFSKILTLVAGLIGLIGFYFFIRIMMEGDEAIEAMLADDTIKDSIVSPFITFAKFTLIATALLAVVFSIVNMIKNPQGLKTTLIGVAAFGVILAIAYMTASDAAVLDVSGRVLENGEAGSVSKWVSTGINFSALLGGVGLLFFLIDFGRSFVK</sequence>
<accession>A0A1H3DZ46</accession>
<keyword evidence="1" id="KW-0812">Transmembrane</keyword>
<organism evidence="2 3">
    <name type="scientific">Lutibacter oricola</name>
    <dbReference type="NCBI Taxonomy" id="762486"/>
    <lineage>
        <taxon>Bacteria</taxon>
        <taxon>Pseudomonadati</taxon>
        <taxon>Bacteroidota</taxon>
        <taxon>Flavobacteriia</taxon>
        <taxon>Flavobacteriales</taxon>
        <taxon>Flavobacteriaceae</taxon>
        <taxon>Lutibacter</taxon>
    </lineage>
</organism>
<dbReference type="EMBL" id="FNNJ01000008">
    <property type="protein sequence ID" value="SDX70944.1"/>
    <property type="molecule type" value="Genomic_DNA"/>
</dbReference>
<keyword evidence="3" id="KW-1185">Reference proteome</keyword>
<dbReference type="STRING" id="762486.SAMN05444411_108100"/>
<dbReference type="Proteomes" id="UP000199595">
    <property type="component" value="Unassembled WGS sequence"/>
</dbReference>
<dbReference type="RefSeq" id="WP_139170971.1">
    <property type="nucleotide sequence ID" value="NZ_FNNJ01000008.1"/>
</dbReference>